<protein>
    <submittedName>
        <fullName evidence="1">Uncharacterized protein</fullName>
    </submittedName>
</protein>
<reference evidence="1 2" key="1">
    <citation type="submission" date="2014-10" db="EMBL/GenBank/DDBJ databases">
        <title>Draft genome of the hookworm Ancylostoma caninum.</title>
        <authorList>
            <person name="Mitreva M."/>
        </authorList>
    </citation>
    <scope>NUCLEOTIDE SEQUENCE [LARGE SCALE GENOMIC DNA]</scope>
    <source>
        <strain evidence="1 2">Baltimore</strain>
    </source>
</reference>
<accession>A0A368EZ59</accession>
<organism evidence="1 2">
    <name type="scientific">Ancylostoma caninum</name>
    <name type="common">Dog hookworm</name>
    <dbReference type="NCBI Taxonomy" id="29170"/>
    <lineage>
        <taxon>Eukaryota</taxon>
        <taxon>Metazoa</taxon>
        <taxon>Ecdysozoa</taxon>
        <taxon>Nematoda</taxon>
        <taxon>Chromadorea</taxon>
        <taxon>Rhabditida</taxon>
        <taxon>Rhabditina</taxon>
        <taxon>Rhabditomorpha</taxon>
        <taxon>Strongyloidea</taxon>
        <taxon>Ancylostomatidae</taxon>
        <taxon>Ancylostomatinae</taxon>
        <taxon>Ancylostoma</taxon>
    </lineage>
</organism>
<dbReference type="STRING" id="29170.A0A368EZ59"/>
<dbReference type="AlphaFoldDB" id="A0A368EZ59"/>
<keyword evidence="2" id="KW-1185">Reference proteome</keyword>
<dbReference type="EMBL" id="JOJR01024520">
    <property type="protein sequence ID" value="RCN23975.1"/>
    <property type="molecule type" value="Genomic_DNA"/>
</dbReference>
<dbReference type="Proteomes" id="UP000252519">
    <property type="component" value="Unassembled WGS sequence"/>
</dbReference>
<dbReference type="OrthoDB" id="5900193at2759"/>
<evidence type="ECO:0000313" key="2">
    <source>
        <dbReference type="Proteomes" id="UP000252519"/>
    </source>
</evidence>
<comment type="caution">
    <text evidence="1">The sequence shown here is derived from an EMBL/GenBank/DDBJ whole genome shotgun (WGS) entry which is preliminary data.</text>
</comment>
<sequence length="119" mass="12833">MQVLQSARLRSVRAVKDDEIAHDIISMSSETPPLPNVPSPTQSAQNLIDDLLGPVSDTASTSTDDGRNLADALLNGLDIEEHESDEDGAYITPSSTFYLTTNGELNEHSMAMPKVVSTY</sequence>
<name>A0A368EZ59_ANCCA</name>
<proteinExistence type="predicted"/>
<evidence type="ECO:0000313" key="1">
    <source>
        <dbReference type="EMBL" id="RCN23975.1"/>
    </source>
</evidence>
<gene>
    <name evidence="1" type="ORF">ANCCAN_30336</name>
</gene>